<evidence type="ECO:0000256" key="3">
    <source>
        <dbReference type="ARBA" id="ARBA00022491"/>
    </source>
</evidence>
<dbReference type="SMART" id="SM00322">
    <property type="entry name" value="KH"/>
    <property type="match status" value="1"/>
</dbReference>
<dbReference type="PANTHER" id="PTHR11208:SF45">
    <property type="entry name" value="SPLICING FACTOR 1"/>
    <property type="match status" value="1"/>
</dbReference>
<feature type="region of interest" description="Disordered" evidence="20">
    <location>
        <begin position="598"/>
        <end position="743"/>
    </location>
</feature>
<dbReference type="FunFam" id="3.30.1370.10:FF:000016">
    <property type="entry name" value="Putative splicing factor 1"/>
    <property type="match status" value="1"/>
</dbReference>
<keyword evidence="14 19" id="KW-0508">mRNA splicing</keyword>
<dbReference type="PANTHER" id="PTHR11208">
    <property type="entry name" value="RNA-BINDING PROTEIN RELATED"/>
    <property type="match status" value="1"/>
</dbReference>
<evidence type="ECO:0000256" key="19">
    <source>
        <dbReference type="RuleBase" id="RU367126"/>
    </source>
</evidence>
<keyword evidence="7 19" id="KW-0747">Spliceosome</keyword>
<feature type="compositionally biased region" description="Pro residues" evidence="20">
    <location>
        <begin position="663"/>
        <end position="714"/>
    </location>
</feature>
<evidence type="ECO:0000256" key="20">
    <source>
        <dbReference type="SAM" id="MobiDB-lite"/>
    </source>
</evidence>
<dbReference type="Proteomes" id="UP000694388">
    <property type="component" value="Unplaced"/>
</dbReference>
<evidence type="ECO:0000256" key="18">
    <source>
        <dbReference type="PROSITE-ProRule" id="PRU00117"/>
    </source>
</evidence>
<keyword evidence="4" id="KW-0597">Phosphoprotein</keyword>
<dbReference type="SUPFAM" id="SSF54791">
    <property type="entry name" value="Eukaryotic type KH-domain (KH-domain type I)"/>
    <property type="match status" value="1"/>
</dbReference>
<evidence type="ECO:0000256" key="12">
    <source>
        <dbReference type="ARBA" id="ARBA00023015"/>
    </source>
</evidence>
<keyword evidence="6 19" id="KW-0479">Metal-binding</keyword>
<dbReference type="PRINTS" id="PR01217">
    <property type="entry name" value="PRICHEXTENSN"/>
</dbReference>
<dbReference type="InterPro" id="IPR055256">
    <property type="entry name" value="KH_1_KHDC4/BBP-like"/>
</dbReference>
<evidence type="ECO:0000256" key="8">
    <source>
        <dbReference type="ARBA" id="ARBA00022771"/>
    </source>
</evidence>
<dbReference type="GeneTree" id="ENSGT00940000157258"/>
<dbReference type="GO" id="GO:0005654">
    <property type="term" value="C:nucleoplasm"/>
    <property type="evidence" value="ECO:0007669"/>
    <property type="project" value="UniProtKB-ARBA"/>
</dbReference>
<evidence type="ECO:0000256" key="9">
    <source>
        <dbReference type="ARBA" id="ARBA00022833"/>
    </source>
</evidence>
<evidence type="ECO:0000256" key="4">
    <source>
        <dbReference type="ARBA" id="ARBA00022553"/>
    </source>
</evidence>
<evidence type="ECO:0000256" key="15">
    <source>
        <dbReference type="ARBA" id="ARBA00023242"/>
    </source>
</evidence>
<keyword evidence="8 17" id="KW-0863">Zinc-finger</keyword>
<reference evidence="22" key="2">
    <citation type="submission" date="2025-09" db="UniProtKB">
        <authorList>
            <consortium name="Ensembl"/>
        </authorList>
    </citation>
    <scope>IDENTIFICATION</scope>
</reference>
<reference evidence="22" key="1">
    <citation type="submission" date="2025-08" db="UniProtKB">
        <authorList>
            <consortium name="Ensembl"/>
        </authorList>
    </citation>
    <scope>IDENTIFICATION</scope>
</reference>
<dbReference type="InterPro" id="IPR036612">
    <property type="entry name" value="KH_dom_type_1_sf"/>
</dbReference>
<keyword evidence="3" id="KW-0678">Repressor</keyword>
<feature type="compositionally biased region" description="Pro residues" evidence="20">
    <location>
        <begin position="601"/>
        <end position="635"/>
    </location>
</feature>
<evidence type="ECO:0000256" key="7">
    <source>
        <dbReference type="ARBA" id="ARBA00022728"/>
    </source>
</evidence>
<evidence type="ECO:0000313" key="23">
    <source>
        <dbReference type="Proteomes" id="UP000694388"/>
    </source>
</evidence>
<name>A0A8C4QTW8_EPTBU</name>
<keyword evidence="5 19" id="KW-0507">mRNA processing</keyword>
<evidence type="ECO:0000256" key="5">
    <source>
        <dbReference type="ARBA" id="ARBA00022664"/>
    </source>
</evidence>
<dbReference type="Ensembl" id="ENSEBUT00000021123.1">
    <property type="protein sequence ID" value="ENSEBUP00000020547.1"/>
    <property type="gene ID" value="ENSEBUG00000012728.1"/>
</dbReference>
<feature type="region of interest" description="Disordered" evidence="20">
    <location>
        <begin position="444"/>
        <end position="504"/>
    </location>
</feature>
<sequence length="743" mass="79074">MATGANAMPLGKLHPALAGKRPPENDGLSDAGEAWSKDSGALFIARDLRDRKGRPSAWECTSTSGGRVALTALSMVMVPSMSSGDIGMGCSLMQMPPPSMGGIMSGMESHLDRKRKKRSRWGDDVVDKINVPGMPTVLPPGLTKDQERAYIVQLQIEDLNRKLRTGDLGIPSNPEERSPSPEPIYNSDGKRLNTRDFRMRKKLEDERHSLIQEMLRLNTDYKPPGDYKPPAQKISERIMIPQEEHPDINFIGLIIGPRGNTLKKIEKECNAKIMIRGKGSVKEGKIGHKPGQAMPGDDEPLHALVTASTPENVRKAVDQIKNILKQGIEVPEGQNELRRMQLRELARLNGTLRDDEATNRVLRPWQAPEARNVTNMTICARCGGAGHIASDCRVGSDQIGGGAGSGGVTGGGGSGGGSGGVHGGPHDRARMDEEYMSLMAELGEGSPPHTGAMQSARPPMTGNRPPWMCGPQDKPPMSVHGPSRPPNSYGGPVPHQSGSGNHLAPQQALPWMQSQQQQQRLPPPVPMPHMGMMPWQDRGSVTPRMPSVNPGPVPRPPIRQPSYATGMPPFPLMGMVPPMPSGQHPPPPLMGGGMMTWQQQGPPPPGIPGVPPGVPMTIPPTTLPAGPPVGLPAGPPSGNTNNALPWQSNMNTSLPPWQQATNPPLPPPPPPGPTPPAPVPPPPTQPPLPPNAPPPPPPPPGTSVMYAPPPPPSDPATQFSNLLGSMAMGLSTFNLPPPPPPQS</sequence>
<dbReference type="GO" id="GO:0003729">
    <property type="term" value="F:mRNA binding"/>
    <property type="evidence" value="ECO:0007669"/>
    <property type="project" value="TreeGrafter"/>
</dbReference>
<dbReference type="Pfam" id="PF16275">
    <property type="entry name" value="SF1-HH"/>
    <property type="match status" value="1"/>
</dbReference>
<evidence type="ECO:0000256" key="16">
    <source>
        <dbReference type="ARBA" id="ARBA00055181"/>
    </source>
</evidence>
<comment type="function">
    <text evidence="19">Necessary for the splicing of pre-mRNA. Has a role in the recognition of the branch site (5'-UACUAAC-3'), the pyrimidine tract and the 3'-splice site at the 3'-end of introns.</text>
</comment>
<feature type="region of interest" description="Disordered" evidence="20">
    <location>
        <begin position="1"/>
        <end position="33"/>
    </location>
</feature>
<dbReference type="InterPro" id="IPR047086">
    <property type="entry name" value="SF1-HH_sf"/>
</dbReference>
<evidence type="ECO:0000259" key="21">
    <source>
        <dbReference type="PROSITE" id="PS50158"/>
    </source>
</evidence>
<dbReference type="GO" id="GO:0000398">
    <property type="term" value="P:mRNA splicing, via spliceosome"/>
    <property type="evidence" value="ECO:0007669"/>
    <property type="project" value="UniProtKB-UniRule"/>
</dbReference>
<evidence type="ECO:0000256" key="10">
    <source>
        <dbReference type="ARBA" id="ARBA00022884"/>
    </source>
</evidence>
<dbReference type="Gene3D" id="6.10.140.1790">
    <property type="match status" value="1"/>
</dbReference>
<dbReference type="SMART" id="SM00343">
    <property type="entry name" value="ZnF_C2HC"/>
    <property type="match status" value="1"/>
</dbReference>
<comment type="subcellular location">
    <subcellularLocation>
        <location evidence="1 19">Nucleus</location>
    </subcellularLocation>
</comment>
<dbReference type="InterPro" id="IPR004087">
    <property type="entry name" value="KH_dom"/>
</dbReference>
<evidence type="ECO:0000256" key="6">
    <source>
        <dbReference type="ARBA" id="ARBA00022723"/>
    </source>
</evidence>
<feature type="compositionally biased region" description="Gly residues" evidence="20">
    <location>
        <begin position="403"/>
        <end position="423"/>
    </location>
</feature>
<evidence type="ECO:0000256" key="14">
    <source>
        <dbReference type="ARBA" id="ARBA00023187"/>
    </source>
</evidence>
<comment type="function">
    <text evidence="16">Necessary for the ATP-dependent first step of spliceosome assembly. Binds to the intron branch point sequence (BPS) 5'-UACUAAC-3' of the pre-mRNA. May act as transcription repressor.</text>
</comment>
<dbReference type="GO" id="GO:0048024">
    <property type="term" value="P:regulation of mRNA splicing, via spliceosome"/>
    <property type="evidence" value="ECO:0007669"/>
    <property type="project" value="TreeGrafter"/>
</dbReference>
<evidence type="ECO:0000256" key="17">
    <source>
        <dbReference type="PROSITE-ProRule" id="PRU00047"/>
    </source>
</evidence>
<dbReference type="InterPro" id="IPR045071">
    <property type="entry name" value="BBP-like"/>
</dbReference>
<evidence type="ECO:0000256" key="13">
    <source>
        <dbReference type="ARBA" id="ARBA00023163"/>
    </source>
</evidence>
<dbReference type="Gene3D" id="3.30.1370.10">
    <property type="entry name" value="K Homology domain, type 1"/>
    <property type="match status" value="1"/>
</dbReference>
<keyword evidence="10 18" id="KW-0694">RNA-binding</keyword>
<dbReference type="PROSITE" id="PS50158">
    <property type="entry name" value="ZF_CCHC"/>
    <property type="match status" value="1"/>
</dbReference>
<organism evidence="22 23">
    <name type="scientific">Eptatretus burgeri</name>
    <name type="common">Inshore hagfish</name>
    <dbReference type="NCBI Taxonomy" id="7764"/>
    <lineage>
        <taxon>Eukaryota</taxon>
        <taxon>Metazoa</taxon>
        <taxon>Chordata</taxon>
        <taxon>Craniata</taxon>
        <taxon>Vertebrata</taxon>
        <taxon>Cyclostomata</taxon>
        <taxon>Myxini</taxon>
        <taxon>Myxiniformes</taxon>
        <taxon>Myxinidae</taxon>
        <taxon>Eptatretinae</taxon>
        <taxon>Eptatretus</taxon>
    </lineage>
</organism>
<keyword evidence="23" id="KW-1185">Reference proteome</keyword>
<feature type="region of interest" description="Disordered" evidence="20">
    <location>
        <begin position="403"/>
        <end position="428"/>
    </location>
</feature>
<keyword evidence="12" id="KW-0805">Transcription regulation</keyword>
<accession>A0A8C4QTW8</accession>
<evidence type="ECO:0000256" key="11">
    <source>
        <dbReference type="ARBA" id="ARBA00022990"/>
    </source>
</evidence>
<dbReference type="GO" id="GO:0008270">
    <property type="term" value="F:zinc ion binding"/>
    <property type="evidence" value="ECO:0007669"/>
    <property type="project" value="UniProtKB-UniRule"/>
</dbReference>
<dbReference type="Pfam" id="PF22675">
    <property type="entry name" value="KH-I_KHDC4-BBP"/>
    <property type="match status" value="1"/>
</dbReference>
<keyword evidence="11" id="KW-0007">Acetylation</keyword>
<comment type="similarity">
    <text evidence="2 19">Belongs to the BBP/SF1 family.</text>
</comment>
<evidence type="ECO:0000256" key="2">
    <source>
        <dbReference type="ARBA" id="ARBA00010382"/>
    </source>
</evidence>
<evidence type="ECO:0000256" key="1">
    <source>
        <dbReference type="ARBA" id="ARBA00004123"/>
    </source>
</evidence>
<dbReference type="InterPro" id="IPR032570">
    <property type="entry name" value="SF1-HH"/>
</dbReference>
<dbReference type="GO" id="GO:0045131">
    <property type="term" value="F:pre-mRNA branch point binding"/>
    <property type="evidence" value="ECO:0007669"/>
    <property type="project" value="UniProtKB-UniRule"/>
</dbReference>
<dbReference type="PROSITE" id="PS50084">
    <property type="entry name" value="KH_TYPE_1"/>
    <property type="match status" value="1"/>
</dbReference>
<evidence type="ECO:0000313" key="22">
    <source>
        <dbReference type="Ensembl" id="ENSEBUP00000020547.1"/>
    </source>
</evidence>
<dbReference type="GO" id="GO:0005681">
    <property type="term" value="C:spliceosomal complex"/>
    <property type="evidence" value="ECO:0007669"/>
    <property type="project" value="UniProtKB-KW"/>
</dbReference>
<keyword evidence="13" id="KW-0804">Transcription</keyword>
<keyword evidence="15 19" id="KW-0539">Nucleus</keyword>
<dbReference type="AlphaFoldDB" id="A0A8C4QTW8"/>
<keyword evidence="9 19" id="KW-0862">Zinc</keyword>
<dbReference type="InterPro" id="IPR001878">
    <property type="entry name" value="Znf_CCHC"/>
</dbReference>
<feature type="compositionally biased region" description="Polar residues" evidence="20">
    <location>
        <begin position="637"/>
        <end position="654"/>
    </location>
</feature>
<proteinExistence type="inferred from homology"/>
<feature type="region of interest" description="Disordered" evidence="20">
    <location>
        <begin position="164"/>
        <end position="193"/>
    </location>
</feature>
<feature type="domain" description="CCHC-type" evidence="21">
    <location>
        <begin position="379"/>
        <end position="393"/>
    </location>
</feature>
<dbReference type="CDD" id="cd22382">
    <property type="entry name" value="KH-I_SF1"/>
    <property type="match status" value="1"/>
</dbReference>
<protein>
    <recommendedName>
        <fullName evidence="19">Branchpoint-bridging protein</fullName>
    </recommendedName>
</protein>